<reference evidence="1" key="2">
    <citation type="submission" date="2022-06" db="UniProtKB">
        <authorList>
            <consortium name="EnsemblMetazoa"/>
        </authorList>
    </citation>
    <scope>IDENTIFICATION</scope>
    <source>
        <strain evidence="1">DF5081</strain>
    </source>
</reference>
<evidence type="ECO:0000313" key="1">
    <source>
        <dbReference type="EnsemblMetazoa" id="CJA42855.1"/>
    </source>
</evidence>
<evidence type="ECO:0000313" key="2">
    <source>
        <dbReference type="Proteomes" id="UP000005237"/>
    </source>
</evidence>
<sequence>MAKINSTNQRLSWTGAHVTFFGHLSIRSLRSKKRRILISIFKGYDHVCRFVHTIRIGGHIANSSTPRDQSRRVSLLNMISIASTEQSAFKGHWAES</sequence>
<accession>A0A8R1EU33</accession>
<reference evidence="2" key="1">
    <citation type="submission" date="2010-08" db="EMBL/GenBank/DDBJ databases">
        <authorList>
            <consortium name="Caenorhabditis japonica Sequencing Consortium"/>
            <person name="Wilson R.K."/>
        </authorList>
    </citation>
    <scope>NUCLEOTIDE SEQUENCE [LARGE SCALE GENOMIC DNA]</scope>
    <source>
        <strain evidence="2">DF5081</strain>
    </source>
</reference>
<keyword evidence="2" id="KW-1185">Reference proteome</keyword>
<protein>
    <submittedName>
        <fullName evidence="1">Uncharacterized protein</fullName>
    </submittedName>
</protein>
<dbReference type="AlphaFoldDB" id="A0A8R1EU33"/>
<name>A0A8R1EU33_CAEJA</name>
<dbReference type="EnsemblMetazoa" id="CJA42855.1">
    <property type="protein sequence ID" value="CJA42855.1"/>
    <property type="gene ID" value="WBGene00218703"/>
</dbReference>
<organism evidence="1 2">
    <name type="scientific">Caenorhabditis japonica</name>
    <dbReference type="NCBI Taxonomy" id="281687"/>
    <lineage>
        <taxon>Eukaryota</taxon>
        <taxon>Metazoa</taxon>
        <taxon>Ecdysozoa</taxon>
        <taxon>Nematoda</taxon>
        <taxon>Chromadorea</taxon>
        <taxon>Rhabditida</taxon>
        <taxon>Rhabditina</taxon>
        <taxon>Rhabditomorpha</taxon>
        <taxon>Rhabditoidea</taxon>
        <taxon>Rhabditidae</taxon>
        <taxon>Peloderinae</taxon>
        <taxon>Caenorhabditis</taxon>
    </lineage>
</organism>
<dbReference type="Proteomes" id="UP000005237">
    <property type="component" value="Unassembled WGS sequence"/>
</dbReference>
<proteinExistence type="predicted"/>